<evidence type="ECO:0008006" key="5">
    <source>
        <dbReference type="Google" id="ProtNLM"/>
    </source>
</evidence>
<keyword evidence="2" id="KW-0732">Signal</keyword>
<feature type="region of interest" description="Disordered" evidence="1">
    <location>
        <begin position="33"/>
        <end position="53"/>
    </location>
</feature>
<keyword evidence="4" id="KW-1185">Reference proteome</keyword>
<comment type="caution">
    <text evidence="3">The sequence shown here is derived from an EMBL/GenBank/DDBJ whole genome shotgun (WGS) entry which is preliminary data.</text>
</comment>
<evidence type="ECO:0000256" key="2">
    <source>
        <dbReference type="SAM" id="SignalP"/>
    </source>
</evidence>
<accession>A0ABV6YBD2</accession>
<organism evidence="3 4">
    <name type="scientific">Microvirga arabica</name>
    <dbReference type="NCBI Taxonomy" id="1128671"/>
    <lineage>
        <taxon>Bacteria</taxon>
        <taxon>Pseudomonadati</taxon>
        <taxon>Pseudomonadota</taxon>
        <taxon>Alphaproteobacteria</taxon>
        <taxon>Hyphomicrobiales</taxon>
        <taxon>Methylobacteriaceae</taxon>
        <taxon>Microvirga</taxon>
    </lineage>
</organism>
<reference evidence="3 4" key="1">
    <citation type="submission" date="2024-09" db="EMBL/GenBank/DDBJ databases">
        <title>Nodulacao em especies de Leguminosae Basais da Amazonia e Caracterizacao dos Rizobios e Bacterias Associadas aos Nodulos.</title>
        <authorList>
            <person name="Jambeiro I.C.A."/>
            <person name="Lopes I.S."/>
            <person name="Aguiar E.R.G.R."/>
            <person name="Santos A.F.J."/>
            <person name="Dos Santos J.M.F."/>
            <person name="Gross E."/>
        </authorList>
    </citation>
    <scope>NUCLEOTIDE SEQUENCE [LARGE SCALE GENOMIC DNA]</scope>
    <source>
        <strain evidence="3 4">BRUESC1165</strain>
    </source>
</reference>
<feature type="chain" id="PRO_5047224091" description="PepSY domain-containing protein" evidence="2">
    <location>
        <begin position="24"/>
        <end position="222"/>
    </location>
</feature>
<dbReference type="Proteomes" id="UP001593940">
    <property type="component" value="Unassembled WGS sequence"/>
</dbReference>
<dbReference type="RefSeq" id="WP_377030492.1">
    <property type="nucleotide sequence ID" value="NZ_JBHOMY010000057.1"/>
</dbReference>
<evidence type="ECO:0000256" key="1">
    <source>
        <dbReference type="SAM" id="MobiDB-lite"/>
    </source>
</evidence>
<name>A0ABV6YBD2_9HYPH</name>
<sequence>MRRQSLVVLTAAALAGGSTVALAQGGQAQAANINQNQASSSEARSRIDGPSRFSERSALRRELRQTGFQNIRILDAAFLVQARTQDGRPVVMILSPRDVGSAVTASSVETSRTDGGQDSSAQRPQQFGTTGTVAPSLEQALDLQELTSPMVNPGLVEPGQMREYLQSRGFSDISSLRRDGSFYTGTAQWRGRQVSIRVDTRNGLIVEPEQYLQSQFRQPGLR</sequence>
<protein>
    <recommendedName>
        <fullName evidence="5">PepSY domain-containing protein</fullName>
    </recommendedName>
</protein>
<dbReference type="EMBL" id="JBHOMY010000057">
    <property type="protein sequence ID" value="MFC1458576.1"/>
    <property type="molecule type" value="Genomic_DNA"/>
</dbReference>
<gene>
    <name evidence="3" type="ORF">ACETIH_18090</name>
</gene>
<proteinExistence type="predicted"/>
<feature type="compositionally biased region" description="Polar residues" evidence="1">
    <location>
        <begin position="103"/>
        <end position="131"/>
    </location>
</feature>
<feature type="signal peptide" evidence="2">
    <location>
        <begin position="1"/>
        <end position="23"/>
    </location>
</feature>
<feature type="region of interest" description="Disordered" evidence="1">
    <location>
        <begin position="102"/>
        <end position="131"/>
    </location>
</feature>
<evidence type="ECO:0000313" key="3">
    <source>
        <dbReference type="EMBL" id="MFC1458576.1"/>
    </source>
</evidence>
<feature type="compositionally biased region" description="Basic and acidic residues" evidence="1">
    <location>
        <begin position="43"/>
        <end position="53"/>
    </location>
</feature>
<evidence type="ECO:0000313" key="4">
    <source>
        <dbReference type="Proteomes" id="UP001593940"/>
    </source>
</evidence>